<dbReference type="Pfam" id="PF02397">
    <property type="entry name" value="Bac_transf"/>
    <property type="match status" value="1"/>
</dbReference>
<evidence type="ECO:0000256" key="2">
    <source>
        <dbReference type="SAM" id="Phobius"/>
    </source>
</evidence>
<keyword evidence="5" id="KW-1185">Reference proteome</keyword>
<comment type="caution">
    <text evidence="4">The sequence shown here is derived from an EMBL/GenBank/DDBJ whole genome shotgun (WGS) entry which is preliminary data.</text>
</comment>
<evidence type="ECO:0000256" key="1">
    <source>
        <dbReference type="ARBA" id="ARBA00006464"/>
    </source>
</evidence>
<dbReference type="GO" id="GO:0016780">
    <property type="term" value="F:phosphotransferase activity, for other substituted phosphate groups"/>
    <property type="evidence" value="ECO:0007669"/>
    <property type="project" value="TreeGrafter"/>
</dbReference>
<dbReference type="AlphaFoldDB" id="A0A7J5U610"/>
<organism evidence="4 5">
    <name type="scientific">Rudanella paleaurantiibacter</name>
    <dbReference type="NCBI Taxonomy" id="2614655"/>
    <lineage>
        <taxon>Bacteria</taxon>
        <taxon>Pseudomonadati</taxon>
        <taxon>Bacteroidota</taxon>
        <taxon>Cytophagia</taxon>
        <taxon>Cytophagales</taxon>
        <taxon>Cytophagaceae</taxon>
        <taxon>Rudanella</taxon>
    </lineage>
</organism>
<name>A0A7J5U610_9BACT</name>
<feature type="transmembrane region" description="Helical" evidence="2">
    <location>
        <begin position="6"/>
        <end position="28"/>
    </location>
</feature>
<keyword evidence="2" id="KW-0472">Membrane</keyword>
<dbReference type="PANTHER" id="PTHR30576:SF0">
    <property type="entry name" value="UNDECAPRENYL-PHOSPHATE N-ACETYLGALACTOSAMINYL 1-PHOSPHATE TRANSFERASE-RELATED"/>
    <property type="match status" value="1"/>
</dbReference>
<proteinExistence type="inferred from homology"/>
<dbReference type="Proteomes" id="UP000488299">
    <property type="component" value="Unassembled WGS sequence"/>
</dbReference>
<evidence type="ECO:0000313" key="4">
    <source>
        <dbReference type="EMBL" id="KAB7733284.1"/>
    </source>
</evidence>
<feature type="domain" description="Bacterial sugar transferase" evidence="3">
    <location>
        <begin position="1"/>
        <end position="183"/>
    </location>
</feature>
<dbReference type="InterPro" id="IPR003362">
    <property type="entry name" value="Bact_transf"/>
</dbReference>
<keyword evidence="4" id="KW-0808">Transferase</keyword>
<reference evidence="4 5" key="1">
    <citation type="submission" date="2019-10" db="EMBL/GenBank/DDBJ databases">
        <title>Rudanella paleaurantiibacter sp. nov., isolated from sludge.</title>
        <authorList>
            <person name="Xu S.Q."/>
        </authorList>
    </citation>
    <scope>NUCLEOTIDE SEQUENCE [LARGE SCALE GENOMIC DNA]</scope>
    <source>
        <strain evidence="4 5">HX-22-17</strain>
    </source>
</reference>
<evidence type="ECO:0000259" key="3">
    <source>
        <dbReference type="Pfam" id="PF02397"/>
    </source>
</evidence>
<accession>A0A7J5U610</accession>
<gene>
    <name evidence="4" type="ORF">F5984_01425</name>
</gene>
<keyword evidence="2" id="KW-0812">Transmembrane</keyword>
<dbReference type="EMBL" id="WELI01000001">
    <property type="protein sequence ID" value="KAB7733284.1"/>
    <property type="molecule type" value="Genomic_DNA"/>
</dbReference>
<evidence type="ECO:0000313" key="5">
    <source>
        <dbReference type="Proteomes" id="UP000488299"/>
    </source>
</evidence>
<keyword evidence="2" id="KW-1133">Transmembrane helix</keyword>
<sequence>MFDITVASLVTLFVLSWLLPIVCLIIRITSPGPGLFRQVRSGRRGQVFRCLKFRTMYYNPKGNFAQCRQHDSRVTPIGRFLRRTNLDEMPQFLNVLWGDMSIVGPRPHAIQHDEMYWTRIPSYHKRYLVRPGITGLAQVRGARGETRELINMKHRVDYDLLYVRRESLGLDVKLCLATVKAMVKGNVNAW</sequence>
<protein>
    <submittedName>
        <fullName evidence="4">Sugar transferase</fullName>
    </submittedName>
</protein>
<dbReference type="PANTHER" id="PTHR30576">
    <property type="entry name" value="COLANIC BIOSYNTHESIS UDP-GLUCOSE LIPID CARRIER TRANSFERASE"/>
    <property type="match status" value="1"/>
</dbReference>
<comment type="similarity">
    <text evidence="1">Belongs to the bacterial sugar transferase family.</text>
</comment>